<organism evidence="2">
    <name type="scientific">uncultured delta proteobacterium</name>
    <dbReference type="NCBI Taxonomy" id="34034"/>
    <lineage>
        <taxon>Bacteria</taxon>
        <taxon>Deltaproteobacteria</taxon>
        <taxon>environmental samples</taxon>
    </lineage>
</organism>
<protein>
    <recommendedName>
        <fullName evidence="1">Siphovirus-type tail component C-terminal domain-containing protein</fullName>
    </recommendedName>
</protein>
<dbReference type="Gene3D" id="2.60.120.860">
    <property type="match status" value="1"/>
</dbReference>
<dbReference type="Pfam" id="PF22768">
    <property type="entry name" value="SPP1_Dit"/>
    <property type="match status" value="1"/>
</dbReference>
<accession>A0A212IXY7</accession>
<proteinExistence type="predicted"/>
<evidence type="ECO:0000259" key="1">
    <source>
        <dbReference type="Pfam" id="PF22768"/>
    </source>
</evidence>
<gene>
    <name evidence="2" type="ORF">KL86DPRO_10296</name>
</gene>
<sequence length="141" mass="14999">MIKLLEQTAQAEAAATGSVSEATAASLGKARDQLKNLEGDVKESLKVLGSYLSQISSIRNVTTGMFMQFLLTMVPGDVLYINTQSGFIKAALNGADVLKKLTLQSRMVQVESGNNTLLFEPDQGADRAGCEISFRGKVAGI</sequence>
<reference evidence="2" key="1">
    <citation type="submission" date="2016-04" db="EMBL/GenBank/DDBJ databases">
        <authorList>
            <person name="Evans L.H."/>
            <person name="Alamgir A."/>
            <person name="Owens N."/>
            <person name="Weber N.D."/>
            <person name="Virtaneva K."/>
            <person name="Barbian K."/>
            <person name="Babar A."/>
            <person name="Rosenke K."/>
        </authorList>
    </citation>
    <scope>NUCLEOTIDE SEQUENCE</scope>
    <source>
        <strain evidence="2">86</strain>
    </source>
</reference>
<dbReference type="EMBL" id="FLUQ01000001">
    <property type="protein sequence ID" value="SBV92058.1"/>
    <property type="molecule type" value="Genomic_DNA"/>
</dbReference>
<evidence type="ECO:0000313" key="2">
    <source>
        <dbReference type="EMBL" id="SBV92058.1"/>
    </source>
</evidence>
<dbReference type="AlphaFoldDB" id="A0A212IXY7"/>
<name>A0A212IXY7_9DELT</name>
<feature type="domain" description="Siphovirus-type tail component C-terminal" evidence="1">
    <location>
        <begin position="57"/>
        <end position="135"/>
    </location>
</feature>
<dbReference type="InterPro" id="IPR054738">
    <property type="entry name" value="Siphovirus-type_tail_C"/>
</dbReference>